<dbReference type="RefSeq" id="WP_115301641.1">
    <property type="nucleotide sequence ID" value="NZ_CAAAHO010000006.1"/>
</dbReference>
<dbReference type="EC" id="3.5.1.24" evidence="5"/>
<feature type="domain" description="Choloylglycine hydrolase/NAAA C-terminal" evidence="4">
    <location>
        <begin position="24"/>
        <end position="339"/>
    </location>
</feature>
<dbReference type="InterPro" id="IPR029055">
    <property type="entry name" value="Ntn_hydrolases_N"/>
</dbReference>
<gene>
    <name evidence="5" type="primary">cbh_1</name>
    <name evidence="5" type="ORF">NCTC13315_00373</name>
</gene>
<dbReference type="OrthoDB" id="9794717at2"/>
<dbReference type="AlphaFoldDB" id="A0A378HYK5"/>
<dbReference type="Pfam" id="PF02275">
    <property type="entry name" value="CBAH"/>
    <property type="match status" value="1"/>
</dbReference>
<evidence type="ECO:0000313" key="5">
    <source>
        <dbReference type="EMBL" id="STX27852.1"/>
    </source>
</evidence>
<dbReference type="Proteomes" id="UP000254968">
    <property type="component" value="Unassembled WGS sequence"/>
</dbReference>
<proteinExistence type="inferred from homology"/>
<dbReference type="PANTHER" id="PTHR35527:SF2">
    <property type="entry name" value="HYDROLASE"/>
    <property type="match status" value="1"/>
</dbReference>
<evidence type="ECO:0000313" key="6">
    <source>
        <dbReference type="Proteomes" id="UP000254968"/>
    </source>
</evidence>
<keyword evidence="2 5" id="KW-0378">Hydrolase</keyword>
<evidence type="ECO:0000256" key="3">
    <source>
        <dbReference type="SAM" id="SignalP"/>
    </source>
</evidence>
<organism evidence="5 6">
    <name type="scientific">Legionella beliardensis</name>
    <dbReference type="NCBI Taxonomy" id="91822"/>
    <lineage>
        <taxon>Bacteria</taxon>
        <taxon>Pseudomonadati</taxon>
        <taxon>Pseudomonadota</taxon>
        <taxon>Gammaproteobacteria</taxon>
        <taxon>Legionellales</taxon>
        <taxon>Legionellaceae</taxon>
        <taxon>Legionella</taxon>
    </lineage>
</organism>
<dbReference type="InterPro" id="IPR052193">
    <property type="entry name" value="Peptidase_C59"/>
</dbReference>
<dbReference type="Gene3D" id="3.60.60.10">
    <property type="entry name" value="Penicillin V Acylase, Chain A"/>
    <property type="match status" value="1"/>
</dbReference>
<name>A0A378HYK5_9GAMM</name>
<dbReference type="InterPro" id="IPR029132">
    <property type="entry name" value="CBAH/NAAA_C"/>
</dbReference>
<feature type="signal peptide" evidence="3">
    <location>
        <begin position="1"/>
        <end position="23"/>
    </location>
</feature>
<protein>
    <submittedName>
        <fullName evidence="5">Choloylglycine hydrolase</fullName>
        <ecNumber evidence="5">3.5.1.24</ecNumber>
    </submittedName>
</protein>
<feature type="chain" id="PRO_5016994945" evidence="3">
    <location>
        <begin position="24"/>
        <end position="366"/>
    </location>
</feature>
<evidence type="ECO:0000259" key="4">
    <source>
        <dbReference type="Pfam" id="PF02275"/>
    </source>
</evidence>
<keyword evidence="6" id="KW-1185">Reference proteome</keyword>
<reference evidence="5 6" key="1">
    <citation type="submission" date="2018-06" db="EMBL/GenBank/DDBJ databases">
        <authorList>
            <consortium name="Pathogen Informatics"/>
            <person name="Doyle S."/>
        </authorList>
    </citation>
    <scope>NUCLEOTIDE SEQUENCE [LARGE SCALE GENOMIC DNA]</scope>
    <source>
        <strain evidence="5 6">NCTC13315</strain>
    </source>
</reference>
<keyword evidence="3" id="KW-0732">Signal</keyword>
<dbReference type="SUPFAM" id="SSF56235">
    <property type="entry name" value="N-terminal nucleophile aminohydrolases (Ntn hydrolases)"/>
    <property type="match status" value="1"/>
</dbReference>
<dbReference type="EMBL" id="UGNV01000001">
    <property type="protein sequence ID" value="STX27852.1"/>
    <property type="molecule type" value="Genomic_DNA"/>
</dbReference>
<accession>A0A378HYK5</accession>
<sequence length="366" mass="40126">MKQLKHYLTLLFSGLILTQAVEACTNIQIKAQDNSLIVGRTLEFGPDLKSRIMSSPPTKLFKTTREDGSPTMSWTAKYGYLFADFFATGQALDGMNDQGLSFGYLYLPGYTTYPTVNAEHNNRAIPYTFLGDWILGNFSSVDEVKKALPTIYIFATPITVSGNAAVLPAHAIVTEKTGKSLVIEFINGQVKTYNNRLGILTNAPTFGWHITNLQNYANLSPYAPTAFKHDGIVYSGTGQGSGLVGLPGDPTPPSRFIKMAMLQQTAMPVPDALSALILSEHILNNVDVPFGLIRGTKGTPNTEDNLDKTQWTVFKDLTHGIFYFKSYTNPTLQKIDMKKIDWSPQAKQLILPIAGPAIIPDALAPK</sequence>
<evidence type="ECO:0000256" key="2">
    <source>
        <dbReference type="ARBA" id="ARBA00022801"/>
    </source>
</evidence>
<comment type="similarity">
    <text evidence="1">Belongs to the peptidase C59 family.</text>
</comment>
<dbReference type="GO" id="GO:0045302">
    <property type="term" value="F:choloylglycine hydrolase activity"/>
    <property type="evidence" value="ECO:0007669"/>
    <property type="project" value="UniProtKB-EC"/>
</dbReference>
<evidence type="ECO:0000256" key="1">
    <source>
        <dbReference type="ARBA" id="ARBA00006625"/>
    </source>
</evidence>
<dbReference type="PANTHER" id="PTHR35527">
    <property type="entry name" value="CHOLOYLGLYCINE HYDROLASE"/>
    <property type="match status" value="1"/>
</dbReference>